<gene>
    <name evidence="2" type="ORF">MYCTH_93585</name>
</gene>
<feature type="region of interest" description="Disordered" evidence="1">
    <location>
        <begin position="138"/>
        <end position="178"/>
    </location>
</feature>
<dbReference type="RefSeq" id="XP_003663479.1">
    <property type="nucleotide sequence ID" value="XM_003663431.1"/>
</dbReference>
<dbReference type="HOGENOM" id="CLU_1316209_0_0_1"/>
<dbReference type="Proteomes" id="UP000007322">
    <property type="component" value="Chromosome 3"/>
</dbReference>
<name>G2QD16_THET4</name>
<feature type="compositionally biased region" description="Basic and acidic residues" evidence="1">
    <location>
        <begin position="167"/>
        <end position="177"/>
    </location>
</feature>
<dbReference type="AlphaFoldDB" id="G2QD16"/>
<evidence type="ECO:0000313" key="2">
    <source>
        <dbReference type="EMBL" id="AEO58234.1"/>
    </source>
</evidence>
<organism evidence="2 3">
    <name type="scientific">Thermothelomyces thermophilus (strain ATCC 42464 / BCRC 31852 / DSM 1799)</name>
    <name type="common">Sporotrichum thermophile</name>
    <dbReference type="NCBI Taxonomy" id="573729"/>
    <lineage>
        <taxon>Eukaryota</taxon>
        <taxon>Fungi</taxon>
        <taxon>Dikarya</taxon>
        <taxon>Ascomycota</taxon>
        <taxon>Pezizomycotina</taxon>
        <taxon>Sordariomycetes</taxon>
        <taxon>Sordariomycetidae</taxon>
        <taxon>Sordariales</taxon>
        <taxon>Chaetomiaceae</taxon>
        <taxon>Thermothelomyces</taxon>
    </lineage>
</organism>
<dbReference type="VEuPathDB" id="FungiDB:MYCTH_93585"/>
<evidence type="ECO:0000313" key="3">
    <source>
        <dbReference type="Proteomes" id="UP000007322"/>
    </source>
</evidence>
<feature type="region of interest" description="Disordered" evidence="1">
    <location>
        <begin position="1"/>
        <end position="30"/>
    </location>
</feature>
<sequence length="209" mass="23345">MEHRQSVGQSSDRAFVDHGDVSNELGNISNNSPEYNHSLLPSKLPIGDPLYSSLQQISLRTIYPDFAGASYIQDYDQKSCWEASCNGDGPFPGRTGTLAKHFQKAAHNRCRGARHRKFGRYRPRVARIYPFLHTGKPGTQDGVLRSPTPRVVKLPPKSATWPTDDISIERKDQKTRPSDNNLLGIPAINIITTTFRLNSSDLTISKLFP</sequence>
<dbReference type="KEGG" id="mtm:MYCTH_93585"/>
<dbReference type="EMBL" id="CP003004">
    <property type="protein sequence ID" value="AEO58234.1"/>
    <property type="molecule type" value="Genomic_DNA"/>
</dbReference>
<keyword evidence="3" id="KW-1185">Reference proteome</keyword>
<dbReference type="InParanoid" id="G2QD16"/>
<reference evidence="2 3" key="1">
    <citation type="journal article" date="2011" name="Nat. Biotechnol.">
        <title>Comparative genomic analysis of the thermophilic biomass-degrading fungi Myceliophthora thermophila and Thielavia terrestris.</title>
        <authorList>
            <person name="Berka R.M."/>
            <person name="Grigoriev I.V."/>
            <person name="Otillar R."/>
            <person name="Salamov A."/>
            <person name="Grimwood J."/>
            <person name="Reid I."/>
            <person name="Ishmael N."/>
            <person name="John T."/>
            <person name="Darmond C."/>
            <person name="Moisan M.-C."/>
            <person name="Henrissat B."/>
            <person name="Coutinho P.M."/>
            <person name="Lombard V."/>
            <person name="Natvig D.O."/>
            <person name="Lindquist E."/>
            <person name="Schmutz J."/>
            <person name="Lucas S."/>
            <person name="Harris P."/>
            <person name="Powlowski J."/>
            <person name="Bellemare A."/>
            <person name="Taylor D."/>
            <person name="Butler G."/>
            <person name="de Vries R.P."/>
            <person name="Allijn I.E."/>
            <person name="van den Brink J."/>
            <person name="Ushinsky S."/>
            <person name="Storms R."/>
            <person name="Powell A.J."/>
            <person name="Paulsen I.T."/>
            <person name="Elbourne L.D.H."/>
            <person name="Baker S.E."/>
            <person name="Magnuson J."/>
            <person name="LaBoissiere S."/>
            <person name="Clutterbuck A.J."/>
            <person name="Martinez D."/>
            <person name="Wogulis M."/>
            <person name="de Leon A.L."/>
            <person name="Rey M.W."/>
            <person name="Tsang A."/>
        </authorList>
    </citation>
    <scope>NUCLEOTIDE SEQUENCE [LARGE SCALE GENOMIC DNA]</scope>
    <source>
        <strain evidence="3">ATCC 42464 / BCRC 31852 / DSM 1799</strain>
    </source>
</reference>
<proteinExistence type="predicted"/>
<dbReference type="GeneID" id="11509435"/>
<evidence type="ECO:0000256" key="1">
    <source>
        <dbReference type="SAM" id="MobiDB-lite"/>
    </source>
</evidence>
<feature type="compositionally biased region" description="Polar residues" evidence="1">
    <location>
        <begin position="1"/>
        <end position="12"/>
    </location>
</feature>
<protein>
    <submittedName>
        <fullName evidence="2">Uncharacterized protein</fullName>
    </submittedName>
</protein>
<accession>G2QD16</accession>